<name>A0A9P5TDQ5_9AGAM</name>
<evidence type="ECO:0000313" key="1">
    <source>
        <dbReference type="EMBL" id="KAF8486317.1"/>
    </source>
</evidence>
<sequence>MRITGRIALYTCFLVLGVFQLSGRIGALRFKALYRGYSQPPSGSDALRGHRNLVALVKSASLCSQHFRLMFFACPAQGDCWKMNNAFHNGNISSTSKSTINY</sequence>
<dbReference type="AlphaFoldDB" id="A0A9P5TDQ5"/>
<comment type="caution">
    <text evidence="1">The sequence shown here is derived from an EMBL/GenBank/DDBJ whole genome shotgun (WGS) entry which is preliminary data.</text>
</comment>
<dbReference type="Proteomes" id="UP000759537">
    <property type="component" value="Unassembled WGS sequence"/>
</dbReference>
<evidence type="ECO:0000313" key="2">
    <source>
        <dbReference type="Proteomes" id="UP000759537"/>
    </source>
</evidence>
<gene>
    <name evidence="1" type="ORF">DFH94DRAFT_180070</name>
</gene>
<protein>
    <submittedName>
        <fullName evidence="1">Uncharacterized protein</fullName>
    </submittedName>
</protein>
<reference evidence="1" key="1">
    <citation type="submission" date="2019-10" db="EMBL/GenBank/DDBJ databases">
        <authorList>
            <consortium name="DOE Joint Genome Institute"/>
            <person name="Kuo A."/>
            <person name="Miyauchi S."/>
            <person name="Kiss E."/>
            <person name="Drula E."/>
            <person name="Kohler A."/>
            <person name="Sanchez-Garcia M."/>
            <person name="Andreopoulos B."/>
            <person name="Barry K.W."/>
            <person name="Bonito G."/>
            <person name="Buee M."/>
            <person name="Carver A."/>
            <person name="Chen C."/>
            <person name="Cichocki N."/>
            <person name="Clum A."/>
            <person name="Culley D."/>
            <person name="Crous P.W."/>
            <person name="Fauchery L."/>
            <person name="Girlanda M."/>
            <person name="Hayes R."/>
            <person name="Keri Z."/>
            <person name="LaButti K."/>
            <person name="Lipzen A."/>
            <person name="Lombard V."/>
            <person name="Magnuson J."/>
            <person name="Maillard F."/>
            <person name="Morin E."/>
            <person name="Murat C."/>
            <person name="Nolan M."/>
            <person name="Ohm R."/>
            <person name="Pangilinan J."/>
            <person name="Pereira M."/>
            <person name="Perotto S."/>
            <person name="Peter M."/>
            <person name="Riley R."/>
            <person name="Sitrit Y."/>
            <person name="Stielow B."/>
            <person name="Szollosi G."/>
            <person name="Zifcakova L."/>
            <person name="Stursova M."/>
            <person name="Spatafora J.W."/>
            <person name="Tedersoo L."/>
            <person name="Vaario L.-M."/>
            <person name="Yamada A."/>
            <person name="Yan M."/>
            <person name="Wang P."/>
            <person name="Xu J."/>
            <person name="Bruns T."/>
            <person name="Baldrian P."/>
            <person name="Vilgalys R."/>
            <person name="Henrissat B."/>
            <person name="Grigoriev I.V."/>
            <person name="Hibbett D."/>
            <person name="Nagy L.G."/>
            <person name="Martin F.M."/>
        </authorList>
    </citation>
    <scope>NUCLEOTIDE SEQUENCE</scope>
    <source>
        <strain evidence="1">Prilba</strain>
    </source>
</reference>
<proteinExistence type="predicted"/>
<reference evidence="1" key="2">
    <citation type="journal article" date="2020" name="Nat. Commun.">
        <title>Large-scale genome sequencing of mycorrhizal fungi provides insights into the early evolution of symbiotic traits.</title>
        <authorList>
            <person name="Miyauchi S."/>
            <person name="Kiss E."/>
            <person name="Kuo A."/>
            <person name="Drula E."/>
            <person name="Kohler A."/>
            <person name="Sanchez-Garcia M."/>
            <person name="Morin E."/>
            <person name="Andreopoulos B."/>
            <person name="Barry K.W."/>
            <person name="Bonito G."/>
            <person name="Buee M."/>
            <person name="Carver A."/>
            <person name="Chen C."/>
            <person name="Cichocki N."/>
            <person name="Clum A."/>
            <person name="Culley D."/>
            <person name="Crous P.W."/>
            <person name="Fauchery L."/>
            <person name="Girlanda M."/>
            <person name="Hayes R.D."/>
            <person name="Keri Z."/>
            <person name="LaButti K."/>
            <person name="Lipzen A."/>
            <person name="Lombard V."/>
            <person name="Magnuson J."/>
            <person name="Maillard F."/>
            <person name="Murat C."/>
            <person name="Nolan M."/>
            <person name="Ohm R.A."/>
            <person name="Pangilinan J."/>
            <person name="Pereira M.F."/>
            <person name="Perotto S."/>
            <person name="Peter M."/>
            <person name="Pfister S."/>
            <person name="Riley R."/>
            <person name="Sitrit Y."/>
            <person name="Stielow J.B."/>
            <person name="Szollosi G."/>
            <person name="Zifcakova L."/>
            <person name="Stursova M."/>
            <person name="Spatafora J.W."/>
            <person name="Tedersoo L."/>
            <person name="Vaario L.M."/>
            <person name="Yamada A."/>
            <person name="Yan M."/>
            <person name="Wang P."/>
            <person name="Xu J."/>
            <person name="Bruns T."/>
            <person name="Baldrian P."/>
            <person name="Vilgalys R."/>
            <person name="Dunand C."/>
            <person name="Henrissat B."/>
            <person name="Grigoriev I.V."/>
            <person name="Hibbett D."/>
            <person name="Nagy L.G."/>
            <person name="Martin F.M."/>
        </authorList>
    </citation>
    <scope>NUCLEOTIDE SEQUENCE</scope>
    <source>
        <strain evidence="1">Prilba</strain>
    </source>
</reference>
<accession>A0A9P5TDQ5</accession>
<organism evidence="1 2">
    <name type="scientific">Russula ochroleuca</name>
    <dbReference type="NCBI Taxonomy" id="152965"/>
    <lineage>
        <taxon>Eukaryota</taxon>
        <taxon>Fungi</taxon>
        <taxon>Dikarya</taxon>
        <taxon>Basidiomycota</taxon>
        <taxon>Agaricomycotina</taxon>
        <taxon>Agaricomycetes</taxon>
        <taxon>Russulales</taxon>
        <taxon>Russulaceae</taxon>
        <taxon>Russula</taxon>
    </lineage>
</organism>
<dbReference type="EMBL" id="WHVB01000002">
    <property type="protein sequence ID" value="KAF8486317.1"/>
    <property type="molecule type" value="Genomic_DNA"/>
</dbReference>
<keyword evidence="2" id="KW-1185">Reference proteome</keyword>